<name>A0A5C6P3K5_9TELE</name>
<dbReference type="AlphaFoldDB" id="A0A5C6P3K5"/>
<proteinExistence type="predicted"/>
<gene>
    <name evidence="1" type="ORF">D4764_15G0008930</name>
</gene>
<dbReference type="Proteomes" id="UP000324091">
    <property type="component" value="Chromosome 15"/>
</dbReference>
<reference evidence="1 2" key="1">
    <citation type="submission" date="2019-04" db="EMBL/GenBank/DDBJ databases">
        <title>Chromosome genome assembly for Takifugu flavidus.</title>
        <authorList>
            <person name="Xiao S."/>
        </authorList>
    </citation>
    <scope>NUCLEOTIDE SEQUENCE [LARGE SCALE GENOMIC DNA]</scope>
    <source>
        <strain evidence="1">HTHZ2018</strain>
        <tissue evidence="1">Muscle</tissue>
    </source>
</reference>
<sequence>MSLMAPVRECAPYGMANAEDLLRDQFVEHVQDGALRRELMQYVRRQPTATLLDVRSEATRWEWEGLPGGSRGRSQSVPLAFGLQYGVQDSIFKRANLYPVMALSYASVVNSQGIMQDPVAAFGATSAPSLGVDPTGTTAVTQIIRYLYPWQFHLPVAPWNTGCEDQIDQQLVSTLTFIFSQGQSQILQSGQKGPQPPW</sequence>
<evidence type="ECO:0000313" key="1">
    <source>
        <dbReference type="EMBL" id="TWW73499.1"/>
    </source>
</evidence>
<evidence type="ECO:0000313" key="2">
    <source>
        <dbReference type="Proteomes" id="UP000324091"/>
    </source>
</evidence>
<dbReference type="EMBL" id="RHFK02000007">
    <property type="protein sequence ID" value="TWW73499.1"/>
    <property type="molecule type" value="Genomic_DNA"/>
</dbReference>
<organism evidence="1 2">
    <name type="scientific">Takifugu flavidus</name>
    <name type="common">sansaifugu</name>
    <dbReference type="NCBI Taxonomy" id="433684"/>
    <lineage>
        <taxon>Eukaryota</taxon>
        <taxon>Metazoa</taxon>
        <taxon>Chordata</taxon>
        <taxon>Craniata</taxon>
        <taxon>Vertebrata</taxon>
        <taxon>Euteleostomi</taxon>
        <taxon>Actinopterygii</taxon>
        <taxon>Neopterygii</taxon>
        <taxon>Teleostei</taxon>
        <taxon>Neoteleostei</taxon>
        <taxon>Acanthomorphata</taxon>
        <taxon>Eupercaria</taxon>
        <taxon>Tetraodontiformes</taxon>
        <taxon>Tetradontoidea</taxon>
        <taxon>Tetraodontidae</taxon>
        <taxon>Takifugu</taxon>
    </lineage>
</organism>
<keyword evidence="2" id="KW-1185">Reference proteome</keyword>
<comment type="caution">
    <text evidence="1">The sequence shown here is derived from an EMBL/GenBank/DDBJ whole genome shotgun (WGS) entry which is preliminary data.</text>
</comment>
<protein>
    <submittedName>
        <fullName evidence="1">Uncharacterized protein</fullName>
    </submittedName>
</protein>
<accession>A0A5C6P3K5</accession>